<reference evidence="2" key="1">
    <citation type="journal article" date="2022" name="Mol. Ecol. Resour.">
        <title>The genomes of chicory, endive, great burdock and yacon provide insights into Asteraceae palaeo-polyploidization history and plant inulin production.</title>
        <authorList>
            <person name="Fan W."/>
            <person name="Wang S."/>
            <person name="Wang H."/>
            <person name="Wang A."/>
            <person name="Jiang F."/>
            <person name="Liu H."/>
            <person name="Zhao H."/>
            <person name="Xu D."/>
            <person name="Zhang Y."/>
        </authorList>
    </citation>
    <scope>NUCLEOTIDE SEQUENCE [LARGE SCALE GENOMIC DNA]</scope>
    <source>
        <strain evidence="2">cv. Punajuju</strain>
    </source>
</reference>
<dbReference type="Proteomes" id="UP001055811">
    <property type="component" value="Linkage Group LG03"/>
</dbReference>
<gene>
    <name evidence="1" type="ORF">L2E82_14861</name>
</gene>
<reference evidence="1 2" key="2">
    <citation type="journal article" date="2022" name="Mol. Ecol. Resour.">
        <title>The genomes of chicory, endive, great burdock and yacon provide insights into Asteraceae paleo-polyploidization history and plant inulin production.</title>
        <authorList>
            <person name="Fan W."/>
            <person name="Wang S."/>
            <person name="Wang H."/>
            <person name="Wang A."/>
            <person name="Jiang F."/>
            <person name="Liu H."/>
            <person name="Zhao H."/>
            <person name="Xu D."/>
            <person name="Zhang Y."/>
        </authorList>
    </citation>
    <scope>NUCLEOTIDE SEQUENCE [LARGE SCALE GENOMIC DNA]</scope>
    <source>
        <strain evidence="2">cv. Punajuju</strain>
        <tissue evidence="1">Leaves</tissue>
    </source>
</reference>
<protein>
    <submittedName>
        <fullName evidence="1">Uncharacterized protein</fullName>
    </submittedName>
</protein>
<organism evidence="1 2">
    <name type="scientific">Cichorium intybus</name>
    <name type="common">Chicory</name>
    <dbReference type="NCBI Taxonomy" id="13427"/>
    <lineage>
        <taxon>Eukaryota</taxon>
        <taxon>Viridiplantae</taxon>
        <taxon>Streptophyta</taxon>
        <taxon>Embryophyta</taxon>
        <taxon>Tracheophyta</taxon>
        <taxon>Spermatophyta</taxon>
        <taxon>Magnoliopsida</taxon>
        <taxon>eudicotyledons</taxon>
        <taxon>Gunneridae</taxon>
        <taxon>Pentapetalae</taxon>
        <taxon>asterids</taxon>
        <taxon>campanulids</taxon>
        <taxon>Asterales</taxon>
        <taxon>Asteraceae</taxon>
        <taxon>Cichorioideae</taxon>
        <taxon>Cichorieae</taxon>
        <taxon>Cichoriinae</taxon>
        <taxon>Cichorium</taxon>
    </lineage>
</organism>
<dbReference type="EMBL" id="CM042011">
    <property type="protein sequence ID" value="KAI3764844.1"/>
    <property type="molecule type" value="Genomic_DNA"/>
</dbReference>
<sequence length="189" mass="21884">MQTILFLGNALNRGTARGAAVGFKLNTLPRLSDTKINDMHTRGKKMTFVHYLCKVLADKVPELLDFSKELGSLEPASKIQLKILAEEMQAITKGLEKVVQEKELCKKDGRVSKRFRKKYFILGTNDRSYRIWAPHDITFNPTLLQFCFRYHRSLLHQPPSIQSLLMIWYLFKIRCTICCKPKIALHFLV</sequence>
<comment type="caution">
    <text evidence="1">The sequence shown here is derived from an EMBL/GenBank/DDBJ whole genome shotgun (WGS) entry which is preliminary data.</text>
</comment>
<name>A0ACB9F0M3_CICIN</name>
<proteinExistence type="predicted"/>
<accession>A0ACB9F0M3</accession>
<evidence type="ECO:0000313" key="1">
    <source>
        <dbReference type="EMBL" id="KAI3764844.1"/>
    </source>
</evidence>
<keyword evidence="2" id="KW-1185">Reference proteome</keyword>
<evidence type="ECO:0000313" key="2">
    <source>
        <dbReference type="Proteomes" id="UP001055811"/>
    </source>
</evidence>